<evidence type="ECO:0000256" key="4">
    <source>
        <dbReference type="ARBA" id="ARBA00022729"/>
    </source>
</evidence>
<dbReference type="Pfam" id="PF00188">
    <property type="entry name" value="CAP"/>
    <property type="match status" value="1"/>
</dbReference>
<evidence type="ECO:0000313" key="7">
    <source>
        <dbReference type="Proteomes" id="UP000094336"/>
    </source>
</evidence>
<dbReference type="EMBL" id="KV454437">
    <property type="protein sequence ID" value="ODQ77958.1"/>
    <property type="molecule type" value="Genomic_DNA"/>
</dbReference>
<dbReference type="InterPro" id="IPR035940">
    <property type="entry name" value="CAP_sf"/>
</dbReference>
<dbReference type="CDD" id="cd05384">
    <property type="entry name" value="CAP_PRY1-like"/>
    <property type="match status" value="1"/>
</dbReference>
<evidence type="ECO:0000256" key="2">
    <source>
        <dbReference type="ARBA" id="ARBA00009923"/>
    </source>
</evidence>
<accession>A0A1E3QK17</accession>
<dbReference type="RefSeq" id="XP_018983286.1">
    <property type="nucleotide sequence ID" value="XM_019131969.1"/>
</dbReference>
<dbReference type="SUPFAM" id="SSF55797">
    <property type="entry name" value="PR-1-like"/>
    <property type="match status" value="1"/>
</dbReference>
<dbReference type="PROSITE" id="PS01009">
    <property type="entry name" value="CRISP_1"/>
    <property type="match status" value="1"/>
</dbReference>
<dbReference type="FunFam" id="3.40.33.10:FF:000012">
    <property type="entry name" value="Secreted protein PRY1"/>
    <property type="match status" value="1"/>
</dbReference>
<keyword evidence="3" id="KW-0964">Secreted</keyword>
<dbReference type="OrthoDB" id="337038at2759"/>
<reference evidence="7" key="1">
    <citation type="submission" date="2016-05" db="EMBL/GenBank/DDBJ databases">
        <title>Comparative genomics of biotechnologically important yeasts.</title>
        <authorList>
            <consortium name="DOE Joint Genome Institute"/>
            <person name="Riley R."/>
            <person name="Haridas S."/>
            <person name="Wolfe K.H."/>
            <person name="Lopes M.R."/>
            <person name="Hittinger C.T."/>
            <person name="Goker M."/>
            <person name="Salamov A."/>
            <person name="Wisecaver J."/>
            <person name="Long T.M."/>
            <person name="Aerts A.L."/>
            <person name="Barry K."/>
            <person name="Choi C."/>
            <person name="Clum A."/>
            <person name="Coughlan A.Y."/>
            <person name="Deshpande S."/>
            <person name="Douglass A.P."/>
            <person name="Hanson S.J."/>
            <person name="Klenk H.-P."/>
            <person name="Labutti K."/>
            <person name="Lapidus A."/>
            <person name="Lindquist E."/>
            <person name="Lipzen A."/>
            <person name="Meier-Kolthoff J.P."/>
            <person name="Ohm R.A."/>
            <person name="Otillar R.P."/>
            <person name="Pangilinan J."/>
            <person name="Peng Y."/>
            <person name="Rokas A."/>
            <person name="Rosa C.A."/>
            <person name="Scheuner C."/>
            <person name="Sibirny A.A."/>
            <person name="Slot J.C."/>
            <person name="Stielow J.B."/>
            <person name="Sun H."/>
            <person name="Kurtzman C.P."/>
            <person name="Blackwell M."/>
            <person name="Grigoriev I.V."/>
            <person name="Jeffries T.W."/>
        </authorList>
    </citation>
    <scope>NUCLEOTIDE SEQUENCE [LARGE SCALE GENOMIC DNA]</scope>
    <source>
        <strain evidence="7">NRRL Y-12698</strain>
    </source>
</reference>
<gene>
    <name evidence="6" type="ORF">BABINDRAFT_40353</name>
</gene>
<dbReference type="GeneID" id="30149822"/>
<feature type="domain" description="SCP" evidence="5">
    <location>
        <begin position="98"/>
        <end position="226"/>
    </location>
</feature>
<dbReference type="SMART" id="SM00198">
    <property type="entry name" value="SCP"/>
    <property type="match status" value="1"/>
</dbReference>
<evidence type="ECO:0000259" key="5">
    <source>
        <dbReference type="SMART" id="SM00198"/>
    </source>
</evidence>
<sequence>MVEAASTPSLPSAAGAAITTAIAPVSVQTPVSANPMVEAASTSSLPSAAGVTAIITAIAPVPIPASVTSAAPSATPSFSAIALAALAITTTVATMDSYFADTILAATNAKRVLHGVDPLVWNDTLAVYANNYATSTYQCNGILKHSGGQYGENLAAGYSTVGAVEAWYDEIQYYNFSNPGYSSNTGHFTQLIWKSSAQLGCAYINCTGAWGQYIICEYNPHGNVIGWFPQNVFPLL</sequence>
<evidence type="ECO:0000256" key="1">
    <source>
        <dbReference type="ARBA" id="ARBA00004613"/>
    </source>
</evidence>
<keyword evidence="4" id="KW-0732">Signal</keyword>
<comment type="subcellular location">
    <subcellularLocation>
        <location evidence="1">Secreted</location>
    </subcellularLocation>
</comment>
<evidence type="ECO:0000256" key="3">
    <source>
        <dbReference type="ARBA" id="ARBA00022525"/>
    </source>
</evidence>
<dbReference type="PRINTS" id="PR00837">
    <property type="entry name" value="V5TPXLIKE"/>
</dbReference>
<name>A0A1E3QK17_9ASCO</name>
<dbReference type="InterPro" id="IPR014044">
    <property type="entry name" value="CAP_dom"/>
</dbReference>
<dbReference type="PANTHER" id="PTHR10334">
    <property type="entry name" value="CYSTEINE-RICH SECRETORY PROTEIN-RELATED"/>
    <property type="match status" value="1"/>
</dbReference>
<organism evidence="6 7">
    <name type="scientific">Babjeviella inositovora NRRL Y-12698</name>
    <dbReference type="NCBI Taxonomy" id="984486"/>
    <lineage>
        <taxon>Eukaryota</taxon>
        <taxon>Fungi</taxon>
        <taxon>Dikarya</taxon>
        <taxon>Ascomycota</taxon>
        <taxon>Saccharomycotina</taxon>
        <taxon>Pichiomycetes</taxon>
        <taxon>Serinales incertae sedis</taxon>
        <taxon>Babjeviella</taxon>
    </lineage>
</organism>
<comment type="similarity">
    <text evidence="2">Belongs to the CRISP family.</text>
</comment>
<evidence type="ECO:0000313" key="6">
    <source>
        <dbReference type="EMBL" id="ODQ77958.1"/>
    </source>
</evidence>
<dbReference type="InterPro" id="IPR001283">
    <property type="entry name" value="CRISP-related"/>
</dbReference>
<dbReference type="GO" id="GO:0005576">
    <property type="term" value="C:extracellular region"/>
    <property type="evidence" value="ECO:0007669"/>
    <property type="project" value="UniProtKB-SubCell"/>
</dbReference>
<dbReference type="Proteomes" id="UP000094336">
    <property type="component" value="Unassembled WGS sequence"/>
</dbReference>
<keyword evidence="7" id="KW-1185">Reference proteome</keyword>
<dbReference type="InterPro" id="IPR018244">
    <property type="entry name" value="Allrgn_V5/Tpx1_CS"/>
</dbReference>
<dbReference type="Gene3D" id="3.40.33.10">
    <property type="entry name" value="CAP"/>
    <property type="match status" value="1"/>
</dbReference>
<dbReference type="AlphaFoldDB" id="A0A1E3QK17"/>
<protein>
    <recommendedName>
        <fullName evidence="5">SCP domain-containing protein</fullName>
    </recommendedName>
</protein>
<feature type="non-terminal residue" evidence="6">
    <location>
        <position position="236"/>
    </location>
</feature>
<proteinExistence type="inferred from homology"/>